<reference evidence="1 2" key="1">
    <citation type="journal article" date="2011" name="BMC Genomics">
        <title>Genome sequencing reveals diversification of virulence factor content and possible host adaptation in distinct subpopulations of Salmonella enterica.</title>
        <authorList>
            <person name="den Bakker H.C."/>
            <person name="Moreno Switt A.I."/>
            <person name="Govoni G."/>
            <person name="Cummings C.A."/>
            <person name="Ranieri M.L."/>
            <person name="Degoricija L."/>
            <person name="Hoelzer K."/>
            <person name="Rodriguez-Rivera L.D."/>
            <person name="Brown S."/>
            <person name="Bolchacova E."/>
            <person name="Furtado M.R."/>
            <person name="Wiedmann M."/>
        </authorList>
    </citation>
    <scope>NUCLEOTIDE SEQUENCE [LARGE SCALE GENOMIC DNA]</scope>
    <source>
        <strain evidence="1 2">A4-543</strain>
    </source>
</reference>
<dbReference type="EMBL" id="AFCU01001264">
    <property type="protein sequence ID" value="EHC85179.1"/>
    <property type="molecule type" value="Genomic_DNA"/>
</dbReference>
<comment type="caution">
    <text evidence="1">The sequence shown here is derived from an EMBL/GenBank/DDBJ whole genome shotgun (WGS) entry which is preliminary data.</text>
</comment>
<dbReference type="AlphaFoldDB" id="G5R322"/>
<accession>G5R322</accession>
<evidence type="ECO:0000313" key="2">
    <source>
        <dbReference type="Proteomes" id="UP000005065"/>
    </source>
</evidence>
<dbReference type="BioCyc" id="SENT913082:G120J-2407-MONOMER"/>
<gene>
    <name evidence="1" type="ORF">LTSESEN_3854</name>
</gene>
<sequence>MWVRVKDCRHLSCFLGHQPVIITDTEMHTWIGMYVPTAEQPFVIND</sequence>
<proteinExistence type="predicted"/>
<dbReference type="Proteomes" id="UP000005065">
    <property type="component" value="Unassembled WGS sequence"/>
</dbReference>
<dbReference type="PATRIC" id="fig|913082.3.peg.2967"/>
<name>G5R322_SALSE</name>
<evidence type="ECO:0000313" key="1">
    <source>
        <dbReference type="EMBL" id="EHC85179.1"/>
    </source>
</evidence>
<organism evidence="1 2">
    <name type="scientific">Salmonella enterica subsp. enterica serovar Senftenberg str. A4-543</name>
    <dbReference type="NCBI Taxonomy" id="913082"/>
    <lineage>
        <taxon>Bacteria</taxon>
        <taxon>Pseudomonadati</taxon>
        <taxon>Pseudomonadota</taxon>
        <taxon>Gammaproteobacteria</taxon>
        <taxon>Enterobacterales</taxon>
        <taxon>Enterobacteriaceae</taxon>
        <taxon>Salmonella</taxon>
    </lineage>
</organism>
<protein>
    <submittedName>
        <fullName evidence="1">Uncharacterized protein</fullName>
    </submittedName>
</protein>